<keyword evidence="3" id="KW-0347">Helicase</keyword>
<evidence type="ECO:0000259" key="8">
    <source>
        <dbReference type="Pfam" id="PF05872"/>
    </source>
</evidence>
<accession>A0A8J2U532</accession>
<evidence type="ECO:0000256" key="1">
    <source>
        <dbReference type="ARBA" id="ARBA00022741"/>
    </source>
</evidence>
<dbReference type="Gene3D" id="3.40.50.300">
    <property type="entry name" value="P-loop containing nucleotide triphosphate hydrolases"/>
    <property type="match status" value="2"/>
</dbReference>
<dbReference type="GO" id="GO:0005524">
    <property type="term" value="F:ATP binding"/>
    <property type="evidence" value="ECO:0007669"/>
    <property type="project" value="UniProtKB-KW"/>
</dbReference>
<dbReference type="Proteomes" id="UP000619743">
    <property type="component" value="Unassembled WGS sequence"/>
</dbReference>
<dbReference type="PANTHER" id="PTHR42957:SF1">
    <property type="entry name" value="HELICASE MJ1565-RELATED"/>
    <property type="match status" value="1"/>
</dbReference>
<comment type="caution">
    <text evidence="9">The sequence shown here is derived from an EMBL/GenBank/DDBJ whole genome shotgun (WGS) entry which is preliminary data.</text>
</comment>
<dbReference type="Pfam" id="PF01935">
    <property type="entry name" value="DUF87"/>
    <property type="match status" value="1"/>
</dbReference>
<dbReference type="Pfam" id="PF05872">
    <property type="entry name" value="HerA_C"/>
    <property type="match status" value="1"/>
</dbReference>
<dbReference type="CDD" id="cd01127">
    <property type="entry name" value="TrwB_TraG_TraD_VirD4"/>
    <property type="match status" value="1"/>
</dbReference>
<dbReference type="AlphaFoldDB" id="A0A8J2U532"/>
<feature type="domain" description="Helicase HerA-like C-terminal" evidence="8">
    <location>
        <begin position="423"/>
        <end position="505"/>
    </location>
</feature>
<keyword evidence="1" id="KW-0547">Nucleotide-binding</keyword>
<organism evidence="9 10">
    <name type="scientific">Neiella marina</name>
    <dbReference type="NCBI Taxonomy" id="508461"/>
    <lineage>
        <taxon>Bacteria</taxon>
        <taxon>Pseudomonadati</taxon>
        <taxon>Pseudomonadota</taxon>
        <taxon>Gammaproteobacteria</taxon>
        <taxon>Alteromonadales</taxon>
        <taxon>Echinimonadaceae</taxon>
        <taxon>Neiella</taxon>
    </lineage>
</organism>
<sequence length="579" mass="64731">MAIFEFDEKTSLVGTVRDVDTRKVSIHVKSDEDLRKAKVGQLVCLEVFSGVETWLVAIVEKVTKSVSLTSAEIIEDDDELEHEGDIEDVINAVRVSLVGSVRWNALENSAGFSRSLMQVPDIDAKAFVLVGNELEDFMNILVSESDTGHSLDLGSYVIDENAHAYLDGNKFFQRHAALVGSTGSGKSWTVASILERAAKLPSSNLIVFDLHGEYKSLSYANQLRVPGPEELGQCNNQILYLPYWLLNTEEMQSLFIDSSSFSAQNQVSKFQESVVDRKTGTLKKLNKKEVLAAFTLDSPIPFKIEDVVADLKYLNEEMVPGAKAGSEKKGPFNGSFDRLIARIKGKLEDRRYGFLFQAPDAENEYGALGSLVSKLMNFEKEKEQIKVIDFSEVPSDILPVMVGLVGRLIYQIQFWTNHDERHPIAMVCDEAHLYLPKKDGKNPVEKRAIESFEKIAKEGRKYGVALFIVSQRPSDVSTTILSQCNNVISLRLTNSEDQTTVKKLLPDSLDSLLDILPIMDVGEALVVGDSVLLPSRIKITPPLEKPLSETVKFWERWSKTNENIDYESVVENLRKQSRS</sequence>
<evidence type="ECO:0000256" key="6">
    <source>
        <dbReference type="ARBA" id="ARBA00023235"/>
    </source>
</evidence>
<proteinExistence type="predicted"/>
<gene>
    <name evidence="9" type="ORF">GCM10011369_18850</name>
</gene>
<dbReference type="PANTHER" id="PTHR42957">
    <property type="entry name" value="HELICASE MJ1565-RELATED"/>
    <property type="match status" value="1"/>
</dbReference>
<dbReference type="RefSeq" id="WP_087505626.1">
    <property type="nucleotide sequence ID" value="NZ_BMDX01000008.1"/>
</dbReference>
<protein>
    <submittedName>
        <fullName evidence="9">Sea9</fullName>
    </submittedName>
</protein>
<keyword evidence="10" id="KW-1185">Reference proteome</keyword>
<dbReference type="EMBL" id="BMDX01000008">
    <property type="protein sequence ID" value="GGA77221.1"/>
    <property type="molecule type" value="Genomic_DNA"/>
</dbReference>
<keyword evidence="4" id="KW-0067">ATP-binding</keyword>
<keyword evidence="6" id="KW-0413">Isomerase</keyword>
<evidence type="ECO:0000256" key="2">
    <source>
        <dbReference type="ARBA" id="ARBA00022801"/>
    </source>
</evidence>
<keyword evidence="2" id="KW-0378">Hydrolase</keyword>
<evidence type="ECO:0000313" key="10">
    <source>
        <dbReference type="Proteomes" id="UP000619743"/>
    </source>
</evidence>
<dbReference type="GO" id="GO:0016787">
    <property type="term" value="F:hydrolase activity"/>
    <property type="evidence" value="ECO:0007669"/>
    <property type="project" value="UniProtKB-KW"/>
</dbReference>
<keyword evidence="5" id="KW-0238">DNA-binding</keyword>
<dbReference type="OrthoDB" id="9806951at2"/>
<dbReference type="InterPro" id="IPR033186">
    <property type="entry name" value="HerA_C"/>
</dbReference>
<evidence type="ECO:0000259" key="7">
    <source>
        <dbReference type="Pfam" id="PF01935"/>
    </source>
</evidence>
<dbReference type="GO" id="GO:0003677">
    <property type="term" value="F:DNA binding"/>
    <property type="evidence" value="ECO:0007669"/>
    <property type="project" value="UniProtKB-KW"/>
</dbReference>
<evidence type="ECO:0000256" key="4">
    <source>
        <dbReference type="ARBA" id="ARBA00022840"/>
    </source>
</evidence>
<evidence type="ECO:0000256" key="5">
    <source>
        <dbReference type="ARBA" id="ARBA00023125"/>
    </source>
</evidence>
<dbReference type="InterPro" id="IPR002789">
    <property type="entry name" value="HerA_central"/>
</dbReference>
<reference evidence="10" key="1">
    <citation type="journal article" date="2019" name="Int. J. Syst. Evol. Microbiol.">
        <title>The Global Catalogue of Microorganisms (GCM) 10K type strain sequencing project: providing services to taxonomists for standard genome sequencing and annotation.</title>
        <authorList>
            <consortium name="The Broad Institute Genomics Platform"/>
            <consortium name="The Broad Institute Genome Sequencing Center for Infectious Disease"/>
            <person name="Wu L."/>
            <person name="Ma J."/>
        </authorList>
    </citation>
    <scope>NUCLEOTIDE SEQUENCE [LARGE SCALE GENOMIC DNA]</scope>
    <source>
        <strain evidence="10">CGMCC 1.10130</strain>
    </source>
</reference>
<evidence type="ECO:0000256" key="3">
    <source>
        <dbReference type="ARBA" id="ARBA00022806"/>
    </source>
</evidence>
<evidence type="ECO:0000313" key="9">
    <source>
        <dbReference type="EMBL" id="GGA77221.1"/>
    </source>
</evidence>
<dbReference type="InterPro" id="IPR008571">
    <property type="entry name" value="HerA-like"/>
</dbReference>
<dbReference type="GO" id="GO:0004386">
    <property type="term" value="F:helicase activity"/>
    <property type="evidence" value="ECO:0007669"/>
    <property type="project" value="UniProtKB-KW"/>
</dbReference>
<dbReference type="InterPro" id="IPR027417">
    <property type="entry name" value="P-loop_NTPase"/>
</dbReference>
<dbReference type="SUPFAM" id="SSF52540">
    <property type="entry name" value="P-loop containing nucleoside triphosphate hydrolases"/>
    <property type="match status" value="1"/>
</dbReference>
<name>A0A8J2U532_9GAMM</name>
<feature type="domain" description="Helicase HerA central" evidence="7">
    <location>
        <begin position="153"/>
        <end position="405"/>
    </location>
</feature>